<name>A0ABZ3ITI6_9FIRM</name>
<evidence type="ECO:0000313" key="2">
    <source>
        <dbReference type="Proteomes" id="UP000216752"/>
    </source>
</evidence>
<evidence type="ECO:0000313" key="1">
    <source>
        <dbReference type="EMBL" id="XFO69041.1"/>
    </source>
</evidence>
<protein>
    <submittedName>
        <fullName evidence="1">Uncharacterized protein</fullName>
    </submittedName>
</protein>
<dbReference type="RefSeq" id="WP_094604495.1">
    <property type="nucleotide sequence ID" value="NZ_CP155573.1"/>
</dbReference>
<accession>A0ABZ3ITI6</accession>
<dbReference type="Proteomes" id="UP000216752">
    <property type="component" value="Chromosome"/>
</dbReference>
<gene>
    <name evidence="1" type="ORF">SPSIL_052690</name>
</gene>
<keyword evidence="2" id="KW-1185">Reference proteome</keyword>
<organism evidence="1 2">
    <name type="scientific">Sporomusa silvacetica DSM 10669</name>
    <dbReference type="NCBI Taxonomy" id="1123289"/>
    <lineage>
        <taxon>Bacteria</taxon>
        <taxon>Bacillati</taxon>
        <taxon>Bacillota</taxon>
        <taxon>Negativicutes</taxon>
        <taxon>Selenomonadales</taxon>
        <taxon>Sporomusaceae</taxon>
        <taxon>Sporomusa</taxon>
    </lineage>
</organism>
<dbReference type="EMBL" id="CP155573">
    <property type="protein sequence ID" value="XFO69041.1"/>
    <property type="molecule type" value="Genomic_DNA"/>
</dbReference>
<sequence length="79" mass="9001">MDTPALEGGMWYASLSKKDGNGQSMERCLTIILNIIIGGFNMKMMSKVEYFRKNQPIWKRIGECLEGWRTGEGLPLFVL</sequence>
<proteinExistence type="predicted"/>
<reference evidence="1" key="1">
    <citation type="submission" date="2024-05" db="EMBL/GenBank/DDBJ databases">
        <title>Isolation and characterization of Sporomusa carbonis sp. nov., a carboxydotrophic hydrogenogen in the genus of Sporomusa isolated from a charcoal burning pile.</title>
        <authorList>
            <person name="Boeer T."/>
            <person name="Rosenbaum F."/>
            <person name="Eysell L."/>
            <person name="Mueller V."/>
            <person name="Daniel R."/>
            <person name="Poehlein A."/>
        </authorList>
    </citation>
    <scope>NUCLEOTIDE SEQUENCE [LARGE SCALE GENOMIC DNA]</scope>
    <source>
        <strain evidence="1">DSM 10669</strain>
    </source>
</reference>